<dbReference type="Gene3D" id="3.30.110.170">
    <property type="entry name" value="Protein of unknown function (DUF541), domain 1"/>
    <property type="match status" value="1"/>
</dbReference>
<evidence type="ECO:0008006" key="3">
    <source>
        <dbReference type="Google" id="ProtNLM"/>
    </source>
</evidence>
<dbReference type="EMBL" id="MFIE01000006">
    <property type="protein sequence ID" value="OGF83135.1"/>
    <property type="molecule type" value="Genomic_DNA"/>
</dbReference>
<dbReference type="PANTHER" id="PTHR34387:SF1">
    <property type="entry name" value="PERIPLASMIC IMMUNOGENIC PROTEIN"/>
    <property type="match status" value="1"/>
</dbReference>
<dbReference type="Proteomes" id="UP000178684">
    <property type="component" value="Unassembled WGS sequence"/>
</dbReference>
<protein>
    <recommendedName>
        <fullName evidence="3">SIMPL domain-containing protein</fullName>
    </recommendedName>
</protein>
<evidence type="ECO:0000313" key="2">
    <source>
        <dbReference type="Proteomes" id="UP000178684"/>
    </source>
</evidence>
<dbReference type="Gene3D" id="3.30.70.2970">
    <property type="entry name" value="Protein of unknown function (DUF541), domain 2"/>
    <property type="match status" value="1"/>
</dbReference>
<dbReference type="GO" id="GO:0006974">
    <property type="term" value="P:DNA damage response"/>
    <property type="evidence" value="ECO:0007669"/>
    <property type="project" value="TreeGrafter"/>
</dbReference>
<dbReference type="Pfam" id="PF04402">
    <property type="entry name" value="SIMPL"/>
    <property type="match status" value="1"/>
</dbReference>
<sequence length="256" mass="27516">MDYLSNGRIKGVVAAVGVLLALFLAIKSIEAWRGLTVPRVDRPAISVTGEGKIFIKPDIGQVNFAVVTEAATVADAQKKATDAINEVFASLKGNGIEEKDIKTTNYSISPKYDYQTDLMYPPRPVGSPNISGYTVSQNLDVKIRDLSKSGEILTKAAQAGANQVGGIMFTTEDLSAIQAEARNKAIEDASKKAKELEDRLGINLGKIINFYESGGPYPIYRDYTVGKGGDSTMPAPAIPIGENEVVVNVTVTYQIR</sequence>
<proteinExistence type="predicted"/>
<accession>A0A1F5X5B9</accession>
<gene>
    <name evidence="1" type="ORF">A3B18_01665</name>
</gene>
<dbReference type="AlphaFoldDB" id="A0A1F5X5B9"/>
<name>A0A1F5X5B9_9BACT</name>
<reference evidence="1 2" key="1">
    <citation type="journal article" date="2016" name="Nat. Commun.">
        <title>Thousands of microbial genomes shed light on interconnected biogeochemical processes in an aquifer system.</title>
        <authorList>
            <person name="Anantharaman K."/>
            <person name="Brown C.T."/>
            <person name="Hug L.A."/>
            <person name="Sharon I."/>
            <person name="Castelle C.J."/>
            <person name="Probst A.J."/>
            <person name="Thomas B.C."/>
            <person name="Singh A."/>
            <person name="Wilkins M.J."/>
            <person name="Karaoz U."/>
            <person name="Brodie E.L."/>
            <person name="Williams K.H."/>
            <person name="Hubbard S.S."/>
            <person name="Banfield J.F."/>
        </authorList>
    </citation>
    <scope>NUCLEOTIDE SEQUENCE [LARGE SCALE GENOMIC DNA]</scope>
</reference>
<evidence type="ECO:0000313" key="1">
    <source>
        <dbReference type="EMBL" id="OGF83135.1"/>
    </source>
</evidence>
<dbReference type="PANTHER" id="PTHR34387">
    <property type="entry name" value="SLR1258 PROTEIN"/>
    <property type="match status" value="1"/>
</dbReference>
<comment type="caution">
    <text evidence="1">The sequence shown here is derived from an EMBL/GenBank/DDBJ whole genome shotgun (WGS) entry which is preliminary data.</text>
</comment>
<organism evidence="1 2">
    <name type="scientific">Candidatus Giovannonibacteria bacterium RIFCSPLOWO2_01_FULL_46_13</name>
    <dbReference type="NCBI Taxonomy" id="1798352"/>
    <lineage>
        <taxon>Bacteria</taxon>
        <taxon>Candidatus Giovannoniibacteriota</taxon>
    </lineage>
</organism>
<dbReference type="InterPro" id="IPR007497">
    <property type="entry name" value="SIMPL/DUF541"/>
</dbReference>
<dbReference type="InterPro" id="IPR052022">
    <property type="entry name" value="26kDa_periplasmic_antigen"/>
</dbReference>